<dbReference type="RefSeq" id="WP_021841665.1">
    <property type="nucleotide sequence ID" value="NZ_CACRUX010000044.1"/>
</dbReference>
<dbReference type="SFLD" id="SFLDG01065">
    <property type="entry name" value="anaerobic_coproporphyrinogen-I"/>
    <property type="match status" value="1"/>
</dbReference>
<gene>
    <name evidence="2" type="primary">hemZ_1</name>
    <name evidence="2" type="ORF">VRLFYP33_01070</name>
</gene>
<dbReference type="GO" id="GO:0051539">
    <property type="term" value="F:4 iron, 4 sulfur cluster binding"/>
    <property type="evidence" value="ECO:0007669"/>
    <property type="project" value="TreeGrafter"/>
</dbReference>
<name>A0A6N3BL10_9FIRM</name>
<dbReference type="SUPFAM" id="SSF102114">
    <property type="entry name" value="Radical SAM enzymes"/>
    <property type="match status" value="1"/>
</dbReference>
<dbReference type="GO" id="GO:0005737">
    <property type="term" value="C:cytoplasm"/>
    <property type="evidence" value="ECO:0007669"/>
    <property type="project" value="TreeGrafter"/>
</dbReference>
<feature type="domain" description="Radical SAM core" evidence="1">
    <location>
        <begin position="168"/>
        <end position="404"/>
    </location>
</feature>
<proteinExistence type="predicted"/>
<dbReference type="Gene3D" id="3.80.30.20">
    <property type="entry name" value="tm_1862 like domain"/>
    <property type="match status" value="1"/>
</dbReference>
<accession>A0A6N3BL10</accession>
<dbReference type="Pfam" id="PF04055">
    <property type="entry name" value="Radical_SAM"/>
    <property type="match status" value="1"/>
</dbReference>
<dbReference type="InterPro" id="IPR007197">
    <property type="entry name" value="rSAM"/>
</dbReference>
<organism evidence="2">
    <name type="scientific">Veillonella ratti</name>
    <dbReference type="NCBI Taxonomy" id="103892"/>
    <lineage>
        <taxon>Bacteria</taxon>
        <taxon>Bacillati</taxon>
        <taxon>Bacillota</taxon>
        <taxon>Negativicutes</taxon>
        <taxon>Veillonellales</taxon>
        <taxon>Veillonellaceae</taxon>
        <taxon>Veillonella</taxon>
    </lineage>
</organism>
<dbReference type="EMBL" id="CACRUX010000044">
    <property type="protein sequence ID" value="VYU03219.1"/>
    <property type="molecule type" value="Genomic_DNA"/>
</dbReference>
<dbReference type="SFLD" id="SFLDS00029">
    <property type="entry name" value="Radical_SAM"/>
    <property type="match status" value="1"/>
</dbReference>
<dbReference type="PROSITE" id="PS51918">
    <property type="entry name" value="RADICAL_SAM"/>
    <property type="match status" value="1"/>
</dbReference>
<dbReference type="InterPro" id="IPR006638">
    <property type="entry name" value="Elp3/MiaA/NifB-like_rSAM"/>
</dbReference>
<dbReference type="AlphaFoldDB" id="A0A6N3BL10"/>
<evidence type="ECO:0000259" key="1">
    <source>
        <dbReference type="PROSITE" id="PS51918"/>
    </source>
</evidence>
<evidence type="ECO:0000313" key="2">
    <source>
        <dbReference type="EMBL" id="VYU03219.1"/>
    </source>
</evidence>
<keyword evidence="2" id="KW-0560">Oxidoreductase</keyword>
<dbReference type="SFLD" id="SFLDG01082">
    <property type="entry name" value="B12-binding_domain_containing"/>
    <property type="match status" value="1"/>
</dbReference>
<dbReference type="SFLD" id="SFLDF00310">
    <property type="entry name" value="oxygen-independent_coproporphy"/>
    <property type="match status" value="1"/>
</dbReference>
<dbReference type="SMART" id="SM00729">
    <property type="entry name" value="Elp3"/>
    <property type="match status" value="1"/>
</dbReference>
<dbReference type="GO" id="GO:0016491">
    <property type="term" value="F:oxidoreductase activity"/>
    <property type="evidence" value="ECO:0007669"/>
    <property type="project" value="UniProtKB-KW"/>
</dbReference>
<dbReference type="EC" id="1.3.99.22" evidence="2"/>
<dbReference type="PANTHER" id="PTHR13932">
    <property type="entry name" value="COPROPORPHYRINIGEN III OXIDASE"/>
    <property type="match status" value="1"/>
</dbReference>
<dbReference type="InterPro" id="IPR058240">
    <property type="entry name" value="rSAM_sf"/>
</dbReference>
<dbReference type="InterPro" id="IPR023404">
    <property type="entry name" value="rSAM_horseshoe"/>
</dbReference>
<reference evidence="2" key="1">
    <citation type="submission" date="2019-11" db="EMBL/GenBank/DDBJ databases">
        <authorList>
            <person name="Feng L."/>
        </authorList>
    </citation>
    <scope>NUCLEOTIDE SEQUENCE</scope>
    <source>
        <strain evidence="2">VrattiLFYP33</strain>
    </source>
</reference>
<protein>
    <submittedName>
        <fullName evidence="2">Oxygen-independent coproporphyrinogen-III oxidase 2</fullName>
        <ecNumber evidence="2">1.3.99.22</ecNumber>
    </submittedName>
</protein>
<dbReference type="GO" id="GO:0006779">
    <property type="term" value="P:porphyrin-containing compound biosynthetic process"/>
    <property type="evidence" value="ECO:0007669"/>
    <property type="project" value="TreeGrafter"/>
</dbReference>
<dbReference type="PANTHER" id="PTHR13932:SF1">
    <property type="entry name" value="OXYGEN-INDEPENDENT COPROPORPHYRINOGEN-III OXIDASE-LIKE PROTEIN HEMZ"/>
    <property type="match status" value="1"/>
</dbReference>
<dbReference type="InterPro" id="IPR034505">
    <property type="entry name" value="Coproporphyrinogen-III_oxidase"/>
</dbReference>
<dbReference type="InterPro" id="IPR023995">
    <property type="entry name" value="HemZ"/>
</dbReference>
<sequence>MSNLTYRYTGPLPLGSVVAHYCGAAGLTTTKGAPVWRLEGLGAEEGYTLTVYHNDVPVAVFKGALSNEGRLEIGGQLLKLIRTTQGRPALGEWGTLVGVRPTKMFHKLWDIDENSDTPPAAEPSNPDEPGTVINGCDTAVQVLRKRFDVSEPKIELLKAVATLQRPFVAPHETADREVSVYGGIPFCQTHCTYCSFPYGLIQDYRRIPEFLGAFVNDATQLKGLIETYGLQVATVYMGGGTPTSLGDEDFATALAALAKLHRENSEFTVEAGRPDSVTPHKLATMAKLGVNRISINPQSMHDDILKAVGRGHTAAAIKELYAYVRSYTNFAVNMDFIAGLPYQTLSHMEENLDYVCQARPENVTIHTLALKRGSPLYDGVGREAMPEAAAVEEMVARSKERLEAAGYVPYYVYRQQYMTSQTENIGYTLPGYICEYNIRIMEERQSILSVGPGSSSKWMRAPEYRQLQQHMPKDVSVYIDTLSALLEKRSRLCKKFWEG</sequence>
<dbReference type="NCBIfam" id="TIGR03994">
    <property type="entry name" value="rSAM_HemZ"/>
    <property type="match status" value="1"/>
</dbReference>